<comment type="caution">
    <text evidence="3">The sequence shown here is derived from an EMBL/GenBank/DDBJ whole genome shotgun (WGS) entry which is preliminary data.</text>
</comment>
<feature type="compositionally biased region" description="Low complexity" evidence="1">
    <location>
        <begin position="147"/>
        <end position="159"/>
    </location>
</feature>
<evidence type="ECO:0000256" key="2">
    <source>
        <dbReference type="SAM" id="Phobius"/>
    </source>
</evidence>
<keyword evidence="2" id="KW-0812">Transmembrane</keyword>
<dbReference type="RefSeq" id="WP_189653197.1">
    <property type="nucleotide sequence ID" value="NZ_BMRC01000037.1"/>
</dbReference>
<reference evidence="3 4" key="1">
    <citation type="submission" date="2024-09" db="EMBL/GenBank/DDBJ databases">
        <authorList>
            <person name="Sun Q."/>
            <person name="Mori K."/>
        </authorList>
    </citation>
    <scope>NUCLEOTIDE SEQUENCE [LARGE SCALE GENOMIC DNA]</scope>
    <source>
        <strain evidence="3 4">CCM 3426</strain>
    </source>
</reference>
<accession>A0ABV5IXR1</accession>
<feature type="compositionally biased region" description="Low complexity" evidence="1">
    <location>
        <begin position="183"/>
        <end position="193"/>
    </location>
</feature>
<organism evidence="3 4">
    <name type="scientific">Nonomuraea spiralis</name>
    <dbReference type="NCBI Taxonomy" id="46182"/>
    <lineage>
        <taxon>Bacteria</taxon>
        <taxon>Bacillati</taxon>
        <taxon>Actinomycetota</taxon>
        <taxon>Actinomycetes</taxon>
        <taxon>Streptosporangiales</taxon>
        <taxon>Streptosporangiaceae</taxon>
        <taxon>Nonomuraea</taxon>
    </lineage>
</organism>
<dbReference type="Proteomes" id="UP001589647">
    <property type="component" value="Unassembled WGS sequence"/>
</dbReference>
<evidence type="ECO:0000313" key="4">
    <source>
        <dbReference type="Proteomes" id="UP001589647"/>
    </source>
</evidence>
<name>A0ABV5IXR1_9ACTN</name>
<proteinExistence type="predicted"/>
<gene>
    <name evidence="3" type="ORF">ACFFV7_49840</name>
</gene>
<protein>
    <submittedName>
        <fullName evidence="3">Uncharacterized protein</fullName>
    </submittedName>
</protein>
<feature type="transmembrane region" description="Helical" evidence="2">
    <location>
        <begin position="25"/>
        <end position="46"/>
    </location>
</feature>
<evidence type="ECO:0000256" key="1">
    <source>
        <dbReference type="SAM" id="MobiDB-lite"/>
    </source>
</evidence>
<feature type="compositionally biased region" description="Polar residues" evidence="1">
    <location>
        <begin position="1"/>
        <end position="11"/>
    </location>
</feature>
<keyword evidence="4" id="KW-1185">Reference proteome</keyword>
<evidence type="ECO:0000313" key="3">
    <source>
        <dbReference type="EMBL" id="MFB9209363.1"/>
    </source>
</evidence>
<sequence length="208" mass="20609">MSGSHRATATPASPKPGANARRGRALMTAGVLAGTLMLATAGALMGDAFNSPGLDPVDWPHGGRWTSSEPNPAAVDSGPVVAKSSEPAAVTSSGVPDPARTRTGRTATGTRPTATGTGRTVAGTGPSASDSKPAAVRPGAERETRRPGSTTPGTAATSPANPPSPSPSRGSTPRPTTPPPNTSAPTNTPTHPHGTPPGRHPSKTHGPR</sequence>
<dbReference type="EMBL" id="JBHMEI010000102">
    <property type="protein sequence ID" value="MFB9209363.1"/>
    <property type="molecule type" value="Genomic_DNA"/>
</dbReference>
<feature type="compositionally biased region" description="Low complexity" evidence="1">
    <location>
        <begin position="104"/>
        <end position="126"/>
    </location>
</feature>
<feature type="region of interest" description="Disordered" evidence="1">
    <location>
        <begin position="48"/>
        <end position="208"/>
    </location>
</feature>
<keyword evidence="2" id="KW-0472">Membrane</keyword>
<keyword evidence="2" id="KW-1133">Transmembrane helix</keyword>
<feature type="region of interest" description="Disordered" evidence="1">
    <location>
        <begin position="1"/>
        <end position="22"/>
    </location>
</feature>